<proteinExistence type="predicted"/>
<evidence type="ECO:0000313" key="2">
    <source>
        <dbReference type="EMBL" id="KKK55804.1"/>
    </source>
</evidence>
<dbReference type="AlphaFoldDB" id="A0A0F8YNQ7"/>
<dbReference type="GO" id="GO:0003824">
    <property type="term" value="F:catalytic activity"/>
    <property type="evidence" value="ECO:0007669"/>
    <property type="project" value="InterPro"/>
</dbReference>
<protein>
    <recommendedName>
        <fullName evidence="1">Flavoprotein domain-containing protein</fullName>
    </recommendedName>
</protein>
<dbReference type="InterPro" id="IPR003382">
    <property type="entry name" value="Flavoprotein"/>
</dbReference>
<dbReference type="InterPro" id="IPR036551">
    <property type="entry name" value="Flavin_trans-like"/>
</dbReference>
<dbReference type="EMBL" id="LAZR01065315">
    <property type="protein sequence ID" value="KKK55804.1"/>
    <property type="molecule type" value="Genomic_DNA"/>
</dbReference>
<dbReference type="Pfam" id="PF02441">
    <property type="entry name" value="Flavoprotein"/>
    <property type="match status" value="1"/>
</dbReference>
<organism evidence="2">
    <name type="scientific">marine sediment metagenome</name>
    <dbReference type="NCBI Taxonomy" id="412755"/>
    <lineage>
        <taxon>unclassified sequences</taxon>
        <taxon>metagenomes</taxon>
        <taxon>ecological metagenomes</taxon>
    </lineage>
</organism>
<accession>A0A0F8YNQ7</accession>
<dbReference type="SUPFAM" id="SSF52507">
    <property type="entry name" value="Homo-oligomeric flavin-containing Cys decarboxylases, HFCD"/>
    <property type="match status" value="1"/>
</dbReference>
<feature type="domain" description="Flavoprotein" evidence="1">
    <location>
        <begin position="2"/>
        <end position="48"/>
    </location>
</feature>
<sequence>MIVAITGASGSIMGIRFLEELKNIDVKTELIISNKAKIIIKAETDYSISDVS</sequence>
<comment type="caution">
    <text evidence="2">The sequence shown here is derived from an EMBL/GenBank/DDBJ whole genome shotgun (WGS) entry which is preliminary data.</text>
</comment>
<reference evidence="2" key="1">
    <citation type="journal article" date="2015" name="Nature">
        <title>Complex archaea that bridge the gap between prokaryotes and eukaryotes.</title>
        <authorList>
            <person name="Spang A."/>
            <person name="Saw J.H."/>
            <person name="Jorgensen S.L."/>
            <person name="Zaremba-Niedzwiedzka K."/>
            <person name="Martijn J."/>
            <person name="Lind A.E."/>
            <person name="van Eijk R."/>
            <person name="Schleper C."/>
            <person name="Guy L."/>
            <person name="Ettema T.J."/>
        </authorList>
    </citation>
    <scope>NUCLEOTIDE SEQUENCE</scope>
</reference>
<gene>
    <name evidence="2" type="ORF">LCGC14_3070870</name>
</gene>
<name>A0A0F8YNQ7_9ZZZZ</name>
<dbReference type="Gene3D" id="3.40.50.1950">
    <property type="entry name" value="Flavin prenyltransferase-like"/>
    <property type="match status" value="1"/>
</dbReference>
<feature type="non-terminal residue" evidence="2">
    <location>
        <position position="52"/>
    </location>
</feature>
<evidence type="ECO:0000259" key="1">
    <source>
        <dbReference type="Pfam" id="PF02441"/>
    </source>
</evidence>